<reference evidence="3" key="1">
    <citation type="submission" date="2023-06" db="EMBL/GenBank/DDBJ databases">
        <title>Genome-scale phylogeny and comparative genomics of the fungal order Sordariales.</title>
        <authorList>
            <consortium name="Lawrence Berkeley National Laboratory"/>
            <person name="Hensen N."/>
            <person name="Bonometti L."/>
            <person name="Westerberg I."/>
            <person name="Brannstrom I.O."/>
            <person name="Guillou S."/>
            <person name="Cros-Aarteil S."/>
            <person name="Calhoun S."/>
            <person name="Haridas S."/>
            <person name="Kuo A."/>
            <person name="Mondo S."/>
            <person name="Pangilinan J."/>
            <person name="Riley R."/>
            <person name="LaButti K."/>
            <person name="Andreopoulos B."/>
            <person name="Lipzen A."/>
            <person name="Chen C."/>
            <person name="Yanf M."/>
            <person name="Daum C."/>
            <person name="Ng V."/>
            <person name="Clum A."/>
            <person name="Steindorff A."/>
            <person name="Ohm R."/>
            <person name="Martin F."/>
            <person name="Silar P."/>
            <person name="Natvig D."/>
            <person name="Lalanne C."/>
            <person name="Gautier V."/>
            <person name="Ament-velasquez S.L."/>
            <person name="Kruys A."/>
            <person name="Hutchinson M.I."/>
            <person name="Powell A.J."/>
            <person name="Barry K."/>
            <person name="Miller A.N."/>
            <person name="Grigoriev I.V."/>
            <person name="Debuchy R."/>
            <person name="Gladieux P."/>
            <person name="Thoren M.H."/>
            <person name="Johannesson H."/>
        </authorList>
    </citation>
    <scope>NUCLEOTIDE SEQUENCE</scope>
    <source>
        <strain evidence="3">SMH3391-2</strain>
    </source>
</reference>
<dbReference type="InterPro" id="IPR052895">
    <property type="entry name" value="HetReg/Transcr_Mod"/>
</dbReference>
<dbReference type="Proteomes" id="UP001174934">
    <property type="component" value="Unassembled WGS sequence"/>
</dbReference>
<sequence length="695" mass="79296">MNNDWKLVYETLSRDHFEIRLLELCKGQWGDTIHCRLRRYGLYGRVPQYTALSYVWGSSRVSEEIVLDEVSWKVTVNLASALRYIREKDRDIILWIDALCINQSDPTERGNQVRLMRQIYSLCQKVIVFLGDSKSGRPNKHACWKKGPGPTTDFTSESGSTTSQDKDATAQLVSCQNNRAEFEKLGSAFTVFCLLKLFFSLPREEREPYDDFLHGKSSDMLRILAERLRRMLLSPWWQRIWVIQEVVLPPQASVRWGAVTAPWSMFSDAARNISSQFLDDDPELSKVLGLFARSVLKMDELRARFNLEEGVSLAYLLTGLTDKQATDERDKVFGLLGLAKSGLALKPNYEQDITSVYTSAAIAILNESGSVSSLGVLVSRKRIEGMGGMGRFRGYEYWLKQTLELIKQFLYELAIRCTSSSSDAPWPGIIDTTSVICGELAWTSFFRRRLNLDRPIGTSIDSYVDFVSRLQKFHASCHLEDFLKKDYHKFGEYLGYRASARKMFEPSREPICPNNKETYRPRPPLISWEDTISSYGVLRTWHHLAIPEHSLLEGQPTLDISERNQMARALILGSVLEGGTIRPLQLYDCFLHNLDTWFMEHVFPDFYPEHDATLGSQLSAESLQTLDRTMRHCTLGRQFEISLLPGGASASCVLRPVSGHNYATFTDNSIFEQVVRAKTLAHEKCHITKTPNYTS</sequence>
<feature type="compositionally biased region" description="Polar residues" evidence="1">
    <location>
        <begin position="152"/>
        <end position="163"/>
    </location>
</feature>
<dbReference type="InterPro" id="IPR010730">
    <property type="entry name" value="HET"/>
</dbReference>
<feature type="domain" description="Heterokaryon incompatibility" evidence="2">
    <location>
        <begin position="49"/>
        <end position="245"/>
    </location>
</feature>
<evidence type="ECO:0000313" key="4">
    <source>
        <dbReference type="Proteomes" id="UP001174934"/>
    </source>
</evidence>
<comment type="caution">
    <text evidence="3">The sequence shown here is derived from an EMBL/GenBank/DDBJ whole genome shotgun (WGS) entry which is preliminary data.</text>
</comment>
<dbReference type="AlphaFoldDB" id="A0AA40C554"/>
<accession>A0AA40C554</accession>
<dbReference type="PANTHER" id="PTHR24148">
    <property type="entry name" value="ANKYRIN REPEAT DOMAIN-CONTAINING PROTEIN 39 HOMOLOG-RELATED"/>
    <property type="match status" value="1"/>
</dbReference>
<dbReference type="PANTHER" id="PTHR24148:SF82">
    <property type="entry name" value="HETEROKARYON INCOMPATIBILITY DOMAIN-CONTAINING PROTEIN"/>
    <property type="match status" value="1"/>
</dbReference>
<protein>
    <submittedName>
        <fullName evidence="3">Heterokaryon incompatibility protein-domain-containing protein</fullName>
    </submittedName>
</protein>
<evidence type="ECO:0000313" key="3">
    <source>
        <dbReference type="EMBL" id="KAK0625099.1"/>
    </source>
</evidence>
<dbReference type="EMBL" id="JAULSR010000003">
    <property type="protein sequence ID" value="KAK0625099.1"/>
    <property type="molecule type" value="Genomic_DNA"/>
</dbReference>
<organism evidence="3 4">
    <name type="scientific">Bombardia bombarda</name>
    <dbReference type="NCBI Taxonomy" id="252184"/>
    <lineage>
        <taxon>Eukaryota</taxon>
        <taxon>Fungi</taxon>
        <taxon>Dikarya</taxon>
        <taxon>Ascomycota</taxon>
        <taxon>Pezizomycotina</taxon>
        <taxon>Sordariomycetes</taxon>
        <taxon>Sordariomycetidae</taxon>
        <taxon>Sordariales</taxon>
        <taxon>Lasiosphaeriaceae</taxon>
        <taxon>Bombardia</taxon>
    </lineage>
</organism>
<evidence type="ECO:0000256" key="1">
    <source>
        <dbReference type="SAM" id="MobiDB-lite"/>
    </source>
</evidence>
<evidence type="ECO:0000259" key="2">
    <source>
        <dbReference type="Pfam" id="PF06985"/>
    </source>
</evidence>
<keyword evidence="4" id="KW-1185">Reference proteome</keyword>
<feature type="region of interest" description="Disordered" evidence="1">
    <location>
        <begin position="137"/>
        <end position="166"/>
    </location>
</feature>
<proteinExistence type="predicted"/>
<dbReference type="Pfam" id="PF06985">
    <property type="entry name" value="HET"/>
    <property type="match status" value="1"/>
</dbReference>
<name>A0AA40C554_9PEZI</name>
<gene>
    <name evidence="3" type="ORF">B0T17DRAFT_508117</name>
</gene>